<comment type="caution">
    <text evidence="8">The sequence shown here is derived from an EMBL/GenBank/DDBJ whole genome shotgun (WGS) entry which is preliminary data.</text>
</comment>
<sequence>MANKVEAELEEPIEFSNLYRLEFVKDGAEDEVVLFKLNKQYSELPFLNVGGIVMRYIVEEPIKTTEILNFDYTKSTPVALVPIMGCPISAPCNGSDCTEDEKFEVGKYVVGSSPIIPPRHKLKLTISLTMPESDYNRKLGIFQVRVDFLTANGKVTTSSRYPCMLRFKSHLLRYLETFIKSLPLLAGYSSESQILDLEMRGMNEENEPTSCLKVILEQRAEYKPGARIPEIYAASMVLESELPLYKRIVWNWRKTIFVWTSMISFVMELIMILVCCRPIILPRAKPRLFSAGSANKIAAAKNIALIKGS</sequence>
<evidence type="ECO:0000313" key="8">
    <source>
        <dbReference type="EMBL" id="OVA16128.1"/>
    </source>
</evidence>
<evidence type="ECO:0000256" key="3">
    <source>
        <dbReference type="ARBA" id="ARBA00022824"/>
    </source>
</evidence>
<dbReference type="Pfam" id="PF06775">
    <property type="entry name" value="Seipin"/>
    <property type="match status" value="1"/>
</dbReference>
<gene>
    <name evidence="8" type="ORF">BVC80_8927g2</name>
</gene>
<evidence type="ECO:0000256" key="5">
    <source>
        <dbReference type="ARBA" id="ARBA00023098"/>
    </source>
</evidence>
<dbReference type="STRING" id="56857.A0A200R0B9"/>
<proteinExistence type="predicted"/>
<evidence type="ECO:0000256" key="4">
    <source>
        <dbReference type="ARBA" id="ARBA00022989"/>
    </source>
</evidence>
<accession>A0A200R0B9</accession>
<dbReference type="Proteomes" id="UP000195402">
    <property type="component" value="Unassembled WGS sequence"/>
</dbReference>
<dbReference type="OrthoDB" id="3990054at2759"/>
<dbReference type="PANTHER" id="PTHR21212">
    <property type="entry name" value="BERNARDINELLI-SEIP CONGENITAL LIPODYSTROPHY 2 HOMOLOG BSCL2 PROTEIN"/>
    <property type="match status" value="1"/>
</dbReference>
<evidence type="ECO:0000313" key="9">
    <source>
        <dbReference type="Proteomes" id="UP000195402"/>
    </source>
</evidence>
<dbReference type="PANTHER" id="PTHR21212:SF0">
    <property type="entry name" value="SEIPIN"/>
    <property type="match status" value="1"/>
</dbReference>
<dbReference type="AlphaFoldDB" id="A0A200R0B9"/>
<evidence type="ECO:0000256" key="6">
    <source>
        <dbReference type="ARBA" id="ARBA00023136"/>
    </source>
</evidence>
<dbReference type="InterPro" id="IPR009617">
    <property type="entry name" value="Seipin"/>
</dbReference>
<dbReference type="GO" id="GO:0140042">
    <property type="term" value="P:lipid droplet formation"/>
    <property type="evidence" value="ECO:0007669"/>
    <property type="project" value="UniProtKB-ARBA"/>
</dbReference>
<evidence type="ECO:0000256" key="1">
    <source>
        <dbReference type="ARBA" id="ARBA00004477"/>
    </source>
</evidence>
<keyword evidence="5" id="KW-0443">Lipid metabolism</keyword>
<dbReference type="CDD" id="cd23995">
    <property type="entry name" value="Seipin_BSCL2_like"/>
    <property type="match status" value="1"/>
</dbReference>
<evidence type="ECO:0000256" key="7">
    <source>
        <dbReference type="SAM" id="Phobius"/>
    </source>
</evidence>
<keyword evidence="9" id="KW-1185">Reference proteome</keyword>
<comment type="subcellular location">
    <subcellularLocation>
        <location evidence="1">Endoplasmic reticulum membrane</location>
        <topology evidence="1">Multi-pass membrane protein</topology>
    </subcellularLocation>
</comment>
<keyword evidence="2 7" id="KW-0812">Transmembrane</keyword>
<dbReference type="GO" id="GO:0005789">
    <property type="term" value="C:endoplasmic reticulum membrane"/>
    <property type="evidence" value="ECO:0007669"/>
    <property type="project" value="UniProtKB-SubCell"/>
</dbReference>
<feature type="transmembrane region" description="Helical" evidence="7">
    <location>
        <begin position="256"/>
        <end position="280"/>
    </location>
</feature>
<organism evidence="8 9">
    <name type="scientific">Macleaya cordata</name>
    <name type="common">Five-seeded plume-poppy</name>
    <name type="synonym">Bocconia cordata</name>
    <dbReference type="NCBI Taxonomy" id="56857"/>
    <lineage>
        <taxon>Eukaryota</taxon>
        <taxon>Viridiplantae</taxon>
        <taxon>Streptophyta</taxon>
        <taxon>Embryophyta</taxon>
        <taxon>Tracheophyta</taxon>
        <taxon>Spermatophyta</taxon>
        <taxon>Magnoliopsida</taxon>
        <taxon>Ranunculales</taxon>
        <taxon>Papaveraceae</taxon>
        <taxon>Papaveroideae</taxon>
        <taxon>Macleaya</taxon>
    </lineage>
</organism>
<dbReference type="GO" id="GO:0006629">
    <property type="term" value="P:lipid metabolic process"/>
    <property type="evidence" value="ECO:0007669"/>
    <property type="project" value="UniProtKB-KW"/>
</dbReference>
<dbReference type="EMBL" id="MVGT01000632">
    <property type="protein sequence ID" value="OVA16128.1"/>
    <property type="molecule type" value="Genomic_DNA"/>
</dbReference>
<keyword evidence="6 7" id="KW-0472">Membrane</keyword>
<keyword evidence="4 7" id="KW-1133">Transmembrane helix</keyword>
<keyword evidence="3" id="KW-0256">Endoplasmic reticulum</keyword>
<name>A0A200R0B9_MACCD</name>
<dbReference type="OMA" id="NVGMFQV"/>
<dbReference type="InParanoid" id="A0A200R0B9"/>
<protein>
    <submittedName>
        <fullName evidence="8">Adipose-regulatory protein</fullName>
    </submittedName>
</protein>
<reference evidence="8 9" key="1">
    <citation type="journal article" date="2017" name="Mol. Plant">
        <title>The Genome of Medicinal Plant Macleaya cordata Provides New Insights into Benzylisoquinoline Alkaloids Metabolism.</title>
        <authorList>
            <person name="Liu X."/>
            <person name="Liu Y."/>
            <person name="Huang P."/>
            <person name="Ma Y."/>
            <person name="Qing Z."/>
            <person name="Tang Q."/>
            <person name="Cao H."/>
            <person name="Cheng P."/>
            <person name="Zheng Y."/>
            <person name="Yuan Z."/>
            <person name="Zhou Y."/>
            <person name="Liu J."/>
            <person name="Tang Z."/>
            <person name="Zhuo Y."/>
            <person name="Zhang Y."/>
            <person name="Yu L."/>
            <person name="Huang J."/>
            <person name="Yang P."/>
            <person name="Peng Q."/>
            <person name="Zhang J."/>
            <person name="Jiang W."/>
            <person name="Zhang Z."/>
            <person name="Lin K."/>
            <person name="Ro D.K."/>
            <person name="Chen X."/>
            <person name="Xiong X."/>
            <person name="Shang Y."/>
            <person name="Huang S."/>
            <person name="Zeng J."/>
        </authorList>
    </citation>
    <scope>NUCLEOTIDE SEQUENCE [LARGE SCALE GENOMIC DNA]</scope>
    <source>
        <strain evidence="9">cv. BLH2017</strain>
        <tissue evidence="8">Root</tissue>
    </source>
</reference>
<evidence type="ECO:0000256" key="2">
    <source>
        <dbReference type="ARBA" id="ARBA00022692"/>
    </source>
</evidence>